<dbReference type="Proteomes" id="UP000004968">
    <property type="component" value="Unassembled WGS sequence"/>
</dbReference>
<accession>D3ASP6</accession>
<dbReference type="HOGENOM" id="CLU_044146_7_0_9"/>
<dbReference type="InterPro" id="IPR023214">
    <property type="entry name" value="HAD_sf"/>
</dbReference>
<dbReference type="RefSeq" id="WP_006777061.1">
    <property type="nucleotide sequence ID" value="NZ_GG667865.1"/>
</dbReference>
<feature type="non-terminal residue" evidence="1">
    <location>
        <position position="1"/>
    </location>
</feature>
<dbReference type="Pfam" id="PF08282">
    <property type="entry name" value="Hydrolase_3"/>
    <property type="match status" value="1"/>
</dbReference>
<organism evidence="1 2">
    <name type="scientific">Hungatella hathewayi DSM 13479</name>
    <dbReference type="NCBI Taxonomy" id="566550"/>
    <lineage>
        <taxon>Bacteria</taxon>
        <taxon>Bacillati</taxon>
        <taxon>Bacillota</taxon>
        <taxon>Clostridia</taxon>
        <taxon>Lachnospirales</taxon>
        <taxon>Lachnospiraceae</taxon>
        <taxon>Hungatella</taxon>
    </lineage>
</organism>
<comment type="caution">
    <text evidence="1">The sequence shown here is derived from an EMBL/GenBank/DDBJ whole genome shotgun (WGS) entry which is preliminary data.</text>
</comment>
<dbReference type="Gene3D" id="3.30.1240.10">
    <property type="match status" value="1"/>
</dbReference>
<dbReference type="GO" id="GO:0000287">
    <property type="term" value="F:magnesium ion binding"/>
    <property type="evidence" value="ECO:0007669"/>
    <property type="project" value="TreeGrafter"/>
</dbReference>
<dbReference type="GO" id="GO:0005829">
    <property type="term" value="C:cytosol"/>
    <property type="evidence" value="ECO:0007669"/>
    <property type="project" value="TreeGrafter"/>
</dbReference>
<dbReference type="PANTHER" id="PTHR10000">
    <property type="entry name" value="PHOSPHOSERINE PHOSPHATASE"/>
    <property type="match status" value="1"/>
</dbReference>
<keyword evidence="1" id="KW-0378">Hydrolase</keyword>
<proteinExistence type="predicted"/>
<reference evidence="1 2" key="1">
    <citation type="submission" date="2010-01" db="EMBL/GenBank/DDBJ databases">
        <authorList>
            <person name="Weinstock G."/>
            <person name="Sodergren E."/>
            <person name="Clifton S."/>
            <person name="Fulton L."/>
            <person name="Fulton B."/>
            <person name="Courtney L."/>
            <person name="Fronick C."/>
            <person name="Harrison M."/>
            <person name="Strong C."/>
            <person name="Farmer C."/>
            <person name="Delahaunty K."/>
            <person name="Markovic C."/>
            <person name="Hall O."/>
            <person name="Minx P."/>
            <person name="Tomlinson C."/>
            <person name="Mitreva M."/>
            <person name="Nelson J."/>
            <person name="Hou S."/>
            <person name="Wollam A."/>
            <person name="Pepin K.H."/>
            <person name="Johnson M."/>
            <person name="Bhonagiri V."/>
            <person name="Nash W.E."/>
            <person name="Warren W."/>
            <person name="Chinwalla A."/>
            <person name="Mardis E.R."/>
            <person name="Wilson R.K."/>
        </authorList>
    </citation>
    <scope>NUCLEOTIDE SEQUENCE [LARGE SCALE GENOMIC DNA]</scope>
    <source>
        <strain evidence="1 2">DSM 13479</strain>
    </source>
</reference>
<evidence type="ECO:0000313" key="1">
    <source>
        <dbReference type="EMBL" id="EFC95158.1"/>
    </source>
</evidence>
<dbReference type="AlphaFoldDB" id="D3ASP6"/>
<dbReference type="SFLD" id="SFLDS00003">
    <property type="entry name" value="Haloacid_Dehalogenase"/>
    <property type="match status" value="1"/>
</dbReference>
<dbReference type="GO" id="GO:0016791">
    <property type="term" value="F:phosphatase activity"/>
    <property type="evidence" value="ECO:0007669"/>
    <property type="project" value="UniProtKB-ARBA"/>
</dbReference>
<dbReference type="SFLD" id="SFLDG01140">
    <property type="entry name" value="C2.B:_Phosphomannomutase_and_P"/>
    <property type="match status" value="1"/>
</dbReference>
<name>D3ASP6_9FIRM</name>
<dbReference type="InterPro" id="IPR000150">
    <property type="entry name" value="Cof"/>
</dbReference>
<dbReference type="Gene3D" id="3.40.50.1000">
    <property type="entry name" value="HAD superfamily/HAD-like"/>
    <property type="match status" value="1"/>
</dbReference>
<dbReference type="SUPFAM" id="SSF56784">
    <property type="entry name" value="HAD-like"/>
    <property type="match status" value="1"/>
</dbReference>
<dbReference type="EMBL" id="ACIO01000816">
    <property type="protein sequence ID" value="EFC95158.1"/>
    <property type="molecule type" value="Genomic_DNA"/>
</dbReference>
<dbReference type="InterPro" id="IPR036412">
    <property type="entry name" value="HAD-like_sf"/>
</dbReference>
<gene>
    <name evidence="1" type="ORF">CLOSTHATH_06654</name>
</gene>
<sequence>QQVKEEMRMRRRQIRAIFFDIDGTLRDFDTKRVPDSTKEALRKAKEAGILLFVATGRHKLEIEEENLLEDMEFDGYVTLNGQYCYCGSTVVYDVPIDGAGVAAMLRLIGKDPFPCLFMEADRMYINMVDEVVKKAQEGIGTRIPPVMDVSRAAGQPIYQIVPYIGRNREEEIRRAVPGCEIIRWHDEYAVDVIPRGGSKCIGITRMAAHFGLSLEETAAVGDGANDVSMVEMAGLGIAMGNGKDAVKAVADYITDSIETDGLSRAVFYILENNHQEE</sequence>
<dbReference type="NCBIfam" id="TIGR00099">
    <property type="entry name" value="Cof-subfamily"/>
    <property type="match status" value="1"/>
</dbReference>
<protein>
    <submittedName>
        <fullName evidence="1">Cof-like hydrolase</fullName>
    </submittedName>
</protein>
<evidence type="ECO:0000313" key="2">
    <source>
        <dbReference type="Proteomes" id="UP000004968"/>
    </source>
</evidence>
<dbReference type="PANTHER" id="PTHR10000:SF25">
    <property type="entry name" value="PHOSPHATASE YKRA-RELATED"/>
    <property type="match status" value="1"/>
</dbReference>